<evidence type="ECO:0000313" key="2">
    <source>
        <dbReference type="EMBL" id="MDG0863342.1"/>
    </source>
</evidence>
<dbReference type="InterPro" id="IPR013424">
    <property type="entry name" value="Ice-binding_C"/>
</dbReference>
<evidence type="ECO:0000259" key="1">
    <source>
        <dbReference type="Pfam" id="PF07589"/>
    </source>
</evidence>
<keyword evidence="3" id="KW-1185">Reference proteome</keyword>
<dbReference type="Pfam" id="PF07589">
    <property type="entry name" value="PEP-CTERM"/>
    <property type="match status" value="1"/>
</dbReference>
<organism evidence="2 3">
    <name type="scientific">Pelomonas aquatica</name>
    <dbReference type="NCBI Taxonomy" id="431058"/>
    <lineage>
        <taxon>Bacteria</taxon>
        <taxon>Pseudomonadati</taxon>
        <taxon>Pseudomonadota</taxon>
        <taxon>Betaproteobacteria</taxon>
        <taxon>Burkholderiales</taxon>
        <taxon>Sphaerotilaceae</taxon>
        <taxon>Roseateles</taxon>
    </lineage>
</organism>
<evidence type="ECO:0000313" key="3">
    <source>
        <dbReference type="Proteomes" id="UP001152766"/>
    </source>
</evidence>
<protein>
    <submittedName>
        <fullName evidence="2">PEP-CTERM sorting domain-containing protein</fullName>
    </submittedName>
</protein>
<comment type="caution">
    <text evidence="2">The sequence shown here is derived from an EMBL/GenBank/DDBJ whole genome shotgun (WGS) entry which is preliminary data.</text>
</comment>
<accession>A0A9X4LJ11</accession>
<gene>
    <name evidence="2" type="ORF">EXJ73_12785</name>
</gene>
<name>A0A9X4LJ11_9BURK</name>
<sequence>MSELFFVLGNDKGSFLLDTGVTVNALKSASFTSYVQNVTNLAGFSSYVASTTQPTLWGLAVYDGAGTANYNQLDLISTFSSTAATPVGINNNTFKNGTFGITGSVALSANNTGTHLTMANGSSYNAVGTAGYFGSSFWNLGQSSGVQVGNAVGTSSVLIERTGTTSTALSQTAVSTLTGYSASFDGATVTVQGPVAAVPEPSSYAMLAAGLAAVGFVVRRRRA</sequence>
<feature type="domain" description="Ice-binding protein C-terminal" evidence="1">
    <location>
        <begin position="197"/>
        <end position="221"/>
    </location>
</feature>
<proteinExistence type="predicted"/>
<dbReference type="NCBIfam" id="TIGR02595">
    <property type="entry name" value="PEP_CTERM"/>
    <property type="match status" value="1"/>
</dbReference>
<dbReference type="AlphaFoldDB" id="A0A9X4LJ11"/>
<dbReference type="Proteomes" id="UP001152766">
    <property type="component" value="Unassembled WGS sequence"/>
</dbReference>
<reference evidence="2" key="1">
    <citation type="submission" date="2019-02" db="EMBL/GenBank/DDBJ databases">
        <title>Draft genome of the type strain Pelomonas aquatica CCUG 52575T.</title>
        <authorList>
            <person name="Gomila M."/>
            <person name="Lalucat J."/>
        </authorList>
    </citation>
    <scope>NUCLEOTIDE SEQUENCE</scope>
    <source>
        <strain evidence="2">CCUG 52575</strain>
    </source>
</reference>
<dbReference type="EMBL" id="SGUG01000017">
    <property type="protein sequence ID" value="MDG0863342.1"/>
    <property type="molecule type" value="Genomic_DNA"/>
</dbReference>